<gene>
    <name evidence="1" type="ORF">ABID52_001979</name>
</gene>
<name>A0ABV2LII2_9BACL</name>
<dbReference type="EMBL" id="JBEPMP010000001">
    <property type="protein sequence ID" value="MET3728398.1"/>
    <property type="molecule type" value="Genomic_DNA"/>
</dbReference>
<dbReference type="Proteomes" id="UP001549097">
    <property type="component" value="Unassembled WGS sequence"/>
</dbReference>
<accession>A0ABV2LII2</accession>
<comment type="caution">
    <text evidence="1">The sequence shown here is derived from an EMBL/GenBank/DDBJ whole genome shotgun (WGS) entry which is preliminary data.</text>
</comment>
<sequence length="38" mass="4603">MIELHEYNSRWEEAYIRLKTVFETELGNLIKGIEHVLQ</sequence>
<evidence type="ECO:0000313" key="2">
    <source>
        <dbReference type="Proteomes" id="UP001549097"/>
    </source>
</evidence>
<organism evidence="1 2">
    <name type="scientific">Fictibacillus halophilus</name>
    <dbReference type="NCBI Taxonomy" id="1610490"/>
    <lineage>
        <taxon>Bacteria</taxon>
        <taxon>Bacillati</taxon>
        <taxon>Bacillota</taxon>
        <taxon>Bacilli</taxon>
        <taxon>Bacillales</taxon>
        <taxon>Fictibacillaceae</taxon>
        <taxon>Fictibacillus</taxon>
    </lineage>
</organism>
<proteinExistence type="predicted"/>
<keyword evidence="2" id="KW-1185">Reference proteome</keyword>
<reference evidence="1 2" key="1">
    <citation type="submission" date="2024-06" db="EMBL/GenBank/DDBJ databases">
        <title>Genomic Encyclopedia of Type Strains, Phase IV (KMG-IV): sequencing the most valuable type-strain genomes for metagenomic binning, comparative biology and taxonomic classification.</title>
        <authorList>
            <person name="Goeker M."/>
        </authorList>
    </citation>
    <scope>NUCLEOTIDE SEQUENCE [LARGE SCALE GENOMIC DNA]</scope>
    <source>
        <strain evidence="1 2">DSM 100124</strain>
    </source>
</reference>
<protein>
    <submittedName>
        <fullName evidence="1">GrpB-like predicted nucleotidyltransferase (UPF0157 family)</fullName>
    </submittedName>
</protein>
<evidence type="ECO:0000313" key="1">
    <source>
        <dbReference type="EMBL" id="MET3728398.1"/>
    </source>
</evidence>